<feature type="non-terminal residue" evidence="1">
    <location>
        <position position="90"/>
    </location>
</feature>
<evidence type="ECO:0000313" key="1">
    <source>
        <dbReference type="EMBL" id="CAE7262495.1"/>
    </source>
</evidence>
<feature type="non-terminal residue" evidence="1">
    <location>
        <position position="1"/>
    </location>
</feature>
<proteinExistence type="predicted"/>
<dbReference type="EMBL" id="CAJNJA010010793">
    <property type="protein sequence ID" value="CAE7262495.1"/>
    <property type="molecule type" value="Genomic_DNA"/>
</dbReference>
<reference evidence="1" key="1">
    <citation type="submission" date="2021-02" db="EMBL/GenBank/DDBJ databases">
        <authorList>
            <person name="Dougan E. K."/>
            <person name="Rhodes N."/>
            <person name="Thang M."/>
            <person name="Chan C."/>
        </authorList>
    </citation>
    <scope>NUCLEOTIDE SEQUENCE</scope>
</reference>
<name>A0A812MMT5_9DINO</name>
<accession>A0A812MMT5</accession>
<protein>
    <submittedName>
        <fullName evidence="1">Uncharacterized protein</fullName>
    </submittedName>
</protein>
<evidence type="ECO:0000313" key="2">
    <source>
        <dbReference type="Proteomes" id="UP000601435"/>
    </source>
</evidence>
<sequence length="90" mass="9940">DATWILELELREFIEVSDVSFEKDGSMQKRSIRCRDDWASWQLADDGRLAAMRAVTVKDARGVQLCADVAISFRVGVGEVCDALESAACS</sequence>
<dbReference type="AlphaFoldDB" id="A0A812MMT5"/>
<dbReference type="Proteomes" id="UP000601435">
    <property type="component" value="Unassembled WGS sequence"/>
</dbReference>
<gene>
    <name evidence="1" type="ORF">SNEC2469_LOCUS6042</name>
</gene>
<organism evidence="1 2">
    <name type="scientific">Symbiodinium necroappetens</name>
    <dbReference type="NCBI Taxonomy" id="1628268"/>
    <lineage>
        <taxon>Eukaryota</taxon>
        <taxon>Sar</taxon>
        <taxon>Alveolata</taxon>
        <taxon>Dinophyceae</taxon>
        <taxon>Suessiales</taxon>
        <taxon>Symbiodiniaceae</taxon>
        <taxon>Symbiodinium</taxon>
    </lineage>
</organism>
<dbReference type="OrthoDB" id="433738at2759"/>
<comment type="caution">
    <text evidence="1">The sequence shown here is derived from an EMBL/GenBank/DDBJ whole genome shotgun (WGS) entry which is preliminary data.</text>
</comment>
<keyword evidence="2" id="KW-1185">Reference proteome</keyword>